<dbReference type="GeneID" id="97399794"/>
<dbReference type="STRING" id="85558.T45_00884"/>
<organism evidence="2 3">
    <name type="scientific">Streptomyces turgidiscabies (strain Car8)</name>
    <dbReference type="NCBI Taxonomy" id="698760"/>
    <lineage>
        <taxon>Bacteria</taxon>
        <taxon>Bacillati</taxon>
        <taxon>Actinomycetota</taxon>
        <taxon>Actinomycetes</taxon>
        <taxon>Kitasatosporales</taxon>
        <taxon>Streptomycetaceae</taxon>
        <taxon>Streptomyces</taxon>
    </lineage>
</organism>
<evidence type="ECO:0000256" key="1">
    <source>
        <dbReference type="SAM" id="MobiDB-lite"/>
    </source>
</evidence>
<accession>L7FJ45</accession>
<dbReference type="Proteomes" id="UP000010931">
    <property type="component" value="Unassembled WGS sequence"/>
</dbReference>
<evidence type="ECO:0000313" key="3">
    <source>
        <dbReference type="Proteomes" id="UP000010931"/>
    </source>
</evidence>
<dbReference type="EMBL" id="AEJB01000013">
    <property type="protein sequence ID" value="ELP71194.1"/>
    <property type="molecule type" value="Genomic_DNA"/>
</dbReference>
<feature type="region of interest" description="Disordered" evidence="1">
    <location>
        <begin position="90"/>
        <end position="157"/>
    </location>
</feature>
<sequence>MRIHRTTPTRAFSVFSNALLRDRSLSWCAVGVLTYLLSLPNGARATIRTLAEQRKEGRARIAAALHELEKSRYLRRVVRKDEESGQFSTVYEVFDTPYEDEPPAGESEEVRNRASGESRSGASGGLPSVEKTREEEPPSPSSAEAAPEAPPGEPEAPLGERTALAARLLGSLGRTESRLVLGAADALRLAPLVEEWWAAGASSTEVRAALTQGLPSPLYSPRALVEDRLRRKCPAAAAAAPVVAAGVESVESAGSVTAGVPTARPVTTVEIRKPGASGGYREAARRGGALARALMQGRPAPA</sequence>
<keyword evidence="3" id="KW-1185">Reference proteome</keyword>
<feature type="compositionally biased region" description="Acidic residues" evidence="1">
    <location>
        <begin position="97"/>
        <end position="107"/>
    </location>
</feature>
<dbReference type="PATRIC" id="fig|698760.3.peg.147"/>
<gene>
    <name evidence="2" type="ORF">STRTUCAR8_05125</name>
</gene>
<proteinExistence type="predicted"/>
<evidence type="ECO:0008006" key="4">
    <source>
        <dbReference type="Google" id="ProtNLM"/>
    </source>
</evidence>
<evidence type="ECO:0000313" key="2">
    <source>
        <dbReference type="EMBL" id="ELP71194.1"/>
    </source>
</evidence>
<comment type="caution">
    <text evidence="2">The sequence shown here is derived from an EMBL/GenBank/DDBJ whole genome shotgun (WGS) entry which is preliminary data.</text>
</comment>
<dbReference type="AlphaFoldDB" id="L7FJ45"/>
<reference evidence="2 3" key="1">
    <citation type="journal article" date="2011" name="Plasmid">
        <title>Streptomyces turgidiscabies Car8 contains a modular pathogenicity island that shares virulence genes with other actinobacterial plant pathogens.</title>
        <authorList>
            <person name="Huguet-Tapia J.C."/>
            <person name="Badger J.H."/>
            <person name="Loria R."/>
            <person name="Pettis G.S."/>
        </authorList>
    </citation>
    <scope>NUCLEOTIDE SEQUENCE [LARGE SCALE GENOMIC DNA]</scope>
    <source>
        <strain evidence="2 3">Car8</strain>
    </source>
</reference>
<dbReference type="RefSeq" id="WP_006373420.1">
    <property type="nucleotide sequence ID" value="NZ_AEJB01000013.1"/>
</dbReference>
<protein>
    <recommendedName>
        <fullName evidence="4">Helix-turn-helix domain-containing protein</fullName>
    </recommendedName>
</protein>
<name>L7FJ45_STRT8</name>